<keyword evidence="1" id="KW-0472">Membrane</keyword>
<evidence type="ECO:0000256" key="1">
    <source>
        <dbReference type="SAM" id="Phobius"/>
    </source>
</evidence>
<keyword evidence="1" id="KW-1133">Transmembrane helix</keyword>
<accession>X1MQS7</accession>
<evidence type="ECO:0000313" key="2">
    <source>
        <dbReference type="EMBL" id="GAI08739.1"/>
    </source>
</evidence>
<dbReference type="AlphaFoldDB" id="X1MQS7"/>
<reference evidence="2" key="1">
    <citation type="journal article" date="2014" name="Front. Microbiol.">
        <title>High frequency of phylogenetically diverse reductive dehalogenase-homologous genes in deep subseafloor sedimentary metagenomes.</title>
        <authorList>
            <person name="Kawai M."/>
            <person name="Futagami T."/>
            <person name="Toyoda A."/>
            <person name="Takaki Y."/>
            <person name="Nishi S."/>
            <person name="Hori S."/>
            <person name="Arai W."/>
            <person name="Tsubouchi T."/>
            <person name="Morono Y."/>
            <person name="Uchiyama I."/>
            <person name="Ito T."/>
            <person name="Fujiyama A."/>
            <person name="Inagaki F."/>
            <person name="Takami H."/>
        </authorList>
    </citation>
    <scope>NUCLEOTIDE SEQUENCE</scope>
    <source>
        <strain evidence="2">Expedition CK06-06</strain>
    </source>
</reference>
<name>X1MQS7_9ZZZZ</name>
<feature type="non-terminal residue" evidence="2">
    <location>
        <position position="55"/>
    </location>
</feature>
<keyword evidence="1" id="KW-0812">Transmembrane</keyword>
<feature type="transmembrane region" description="Helical" evidence="1">
    <location>
        <begin position="22"/>
        <end position="47"/>
    </location>
</feature>
<sequence>MFTVIGLSSFQILGRLGKKTRAFLGVALLVIAVIELGFSFLFLSFAYGGGYMSLL</sequence>
<organism evidence="2">
    <name type="scientific">marine sediment metagenome</name>
    <dbReference type="NCBI Taxonomy" id="412755"/>
    <lineage>
        <taxon>unclassified sequences</taxon>
        <taxon>metagenomes</taxon>
        <taxon>ecological metagenomes</taxon>
    </lineage>
</organism>
<protein>
    <submittedName>
        <fullName evidence="2">Uncharacterized protein</fullName>
    </submittedName>
</protein>
<comment type="caution">
    <text evidence="2">The sequence shown here is derived from an EMBL/GenBank/DDBJ whole genome shotgun (WGS) entry which is preliminary data.</text>
</comment>
<gene>
    <name evidence="2" type="ORF">S06H3_19770</name>
</gene>
<proteinExistence type="predicted"/>
<dbReference type="EMBL" id="BARV01010156">
    <property type="protein sequence ID" value="GAI08739.1"/>
    <property type="molecule type" value="Genomic_DNA"/>
</dbReference>